<dbReference type="GO" id="GO:0061630">
    <property type="term" value="F:ubiquitin protein ligase activity"/>
    <property type="evidence" value="ECO:0007669"/>
    <property type="project" value="InterPro"/>
</dbReference>
<dbReference type="InParanoid" id="C1ECD7"/>
<dbReference type="InterPro" id="IPR039133">
    <property type="entry name" value="RNF25"/>
</dbReference>
<dbReference type="InterPro" id="IPR006575">
    <property type="entry name" value="RWD_dom"/>
</dbReference>
<dbReference type="GeneID" id="8246492"/>
<accession>C1ECD7</accession>
<sequence>RAMSGRAEAIQEELEALESMYPEGLRVTHGHDARAQTTVALDVAPRTLDDETRQYVRVTLRIVLDDDYPAAAPSLSLTDAKGLDDARIATVMGRLRDAADEHAAPGDPVLALLCETAFETLTELNHPDGDCAFCLEPMWRADHPSSRDHSAEAFTKLAKCYHCFHASCFARWYRW</sequence>
<evidence type="ECO:0000313" key="2">
    <source>
        <dbReference type="EMBL" id="ACO65565.1"/>
    </source>
</evidence>
<dbReference type="GO" id="GO:0005634">
    <property type="term" value="C:nucleus"/>
    <property type="evidence" value="ECO:0007669"/>
    <property type="project" value="TreeGrafter"/>
</dbReference>
<dbReference type="GO" id="GO:0051246">
    <property type="term" value="P:regulation of protein metabolic process"/>
    <property type="evidence" value="ECO:0007669"/>
    <property type="project" value="UniProtKB-ARBA"/>
</dbReference>
<dbReference type="InterPro" id="IPR013083">
    <property type="entry name" value="Znf_RING/FYVE/PHD"/>
</dbReference>
<feature type="non-terminal residue" evidence="2">
    <location>
        <position position="175"/>
    </location>
</feature>
<evidence type="ECO:0000259" key="1">
    <source>
        <dbReference type="PROSITE" id="PS50908"/>
    </source>
</evidence>
<name>C1ECD7_MICCC</name>
<dbReference type="Gene3D" id="3.30.40.10">
    <property type="entry name" value="Zinc/RING finger domain, C3HC4 (zinc finger)"/>
    <property type="match status" value="1"/>
</dbReference>
<organism evidence="2 3">
    <name type="scientific">Micromonas commoda (strain RCC299 / NOUM17 / CCMP2709)</name>
    <name type="common">Picoplanktonic green alga</name>
    <dbReference type="NCBI Taxonomy" id="296587"/>
    <lineage>
        <taxon>Eukaryota</taxon>
        <taxon>Viridiplantae</taxon>
        <taxon>Chlorophyta</taxon>
        <taxon>Mamiellophyceae</taxon>
        <taxon>Mamiellales</taxon>
        <taxon>Mamiellaceae</taxon>
        <taxon>Micromonas</taxon>
    </lineage>
</organism>
<dbReference type="PANTHER" id="PTHR13198:SF4">
    <property type="entry name" value="E3 UBIQUITIN-PROTEIN LIGASE RNF25"/>
    <property type="match status" value="1"/>
</dbReference>
<dbReference type="EMBL" id="CP001329">
    <property type="protein sequence ID" value="ACO65565.1"/>
    <property type="molecule type" value="Genomic_DNA"/>
</dbReference>
<dbReference type="SUPFAM" id="SSF54495">
    <property type="entry name" value="UBC-like"/>
    <property type="match status" value="1"/>
</dbReference>
<dbReference type="AlphaFoldDB" id="C1ECD7"/>
<feature type="non-terminal residue" evidence="2">
    <location>
        <position position="1"/>
    </location>
</feature>
<dbReference type="OMA" id="VCCKVIR"/>
<dbReference type="KEGG" id="mis:MICPUN_72929"/>
<dbReference type="GO" id="GO:0010468">
    <property type="term" value="P:regulation of gene expression"/>
    <property type="evidence" value="ECO:0007669"/>
    <property type="project" value="UniProtKB-ARBA"/>
</dbReference>
<dbReference type="GO" id="GO:0033554">
    <property type="term" value="P:cellular response to stress"/>
    <property type="evidence" value="ECO:0007669"/>
    <property type="project" value="UniProtKB-ARBA"/>
</dbReference>
<dbReference type="Proteomes" id="UP000002009">
    <property type="component" value="Chromosome 9"/>
</dbReference>
<dbReference type="OrthoDB" id="432311at2759"/>
<dbReference type="FunFam" id="3.10.110.10:FF:000050">
    <property type="entry name" value="eIF-2-alpha kinase GCN2"/>
    <property type="match status" value="1"/>
</dbReference>
<dbReference type="PANTHER" id="PTHR13198">
    <property type="entry name" value="RING FINGER PROTEIN 25"/>
    <property type="match status" value="1"/>
</dbReference>
<dbReference type="CDD" id="cd23818">
    <property type="entry name" value="RWD_RNF25"/>
    <property type="match status" value="1"/>
</dbReference>
<dbReference type="SUPFAM" id="SSF57850">
    <property type="entry name" value="RING/U-box"/>
    <property type="match status" value="1"/>
</dbReference>
<gene>
    <name evidence="2" type="ORF">MICPUN_72929</name>
</gene>
<dbReference type="PROSITE" id="PS50908">
    <property type="entry name" value="RWD"/>
    <property type="match status" value="1"/>
</dbReference>
<keyword evidence="3" id="KW-1185">Reference proteome</keyword>
<dbReference type="InterPro" id="IPR016135">
    <property type="entry name" value="UBQ-conjugating_enzyme/RWD"/>
</dbReference>
<dbReference type="STRING" id="296587.C1ECD7"/>
<feature type="domain" description="RWD" evidence="1">
    <location>
        <begin position="12"/>
        <end position="124"/>
    </location>
</feature>
<dbReference type="GO" id="GO:0016567">
    <property type="term" value="P:protein ubiquitination"/>
    <property type="evidence" value="ECO:0007669"/>
    <property type="project" value="TreeGrafter"/>
</dbReference>
<dbReference type="eggNOG" id="KOG4445">
    <property type="taxonomic scope" value="Eukaryota"/>
</dbReference>
<dbReference type="RefSeq" id="XP_002504307.1">
    <property type="nucleotide sequence ID" value="XM_002504261.1"/>
</dbReference>
<dbReference type="Gene3D" id="3.10.110.10">
    <property type="entry name" value="Ubiquitin Conjugating Enzyme"/>
    <property type="match status" value="1"/>
</dbReference>
<dbReference type="GO" id="GO:0009893">
    <property type="term" value="P:positive regulation of metabolic process"/>
    <property type="evidence" value="ECO:0007669"/>
    <property type="project" value="UniProtKB-ARBA"/>
</dbReference>
<proteinExistence type="predicted"/>
<dbReference type="Pfam" id="PF05773">
    <property type="entry name" value="RWD"/>
    <property type="match status" value="1"/>
</dbReference>
<dbReference type="SMART" id="SM00591">
    <property type="entry name" value="RWD"/>
    <property type="match status" value="1"/>
</dbReference>
<reference evidence="2 3" key="1">
    <citation type="journal article" date="2009" name="Science">
        <title>Green evolution and dynamic adaptations revealed by genomes of the marine picoeukaryotes Micromonas.</title>
        <authorList>
            <person name="Worden A.Z."/>
            <person name="Lee J.H."/>
            <person name="Mock T."/>
            <person name="Rouze P."/>
            <person name="Simmons M.P."/>
            <person name="Aerts A.L."/>
            <person name="Allen A.E."/>
            <person name="Cuvelier M.L."/>
            <person name="Derelle E."/>
            <person name="Everett M.V."/>
            <person name="Foulon E."/>
            <person name="Grimwood J."/>
            <person name="Gundlach H."/>
            <person name="Henrissat B."/>
            <person name="Napoli C."/>
            <person name="McDonald S.M."/>
            <person name="Parker M.S."/>
            <person name="Rombauts S."/>
            <person name="Salamov A."/>
            <person name="Von Dassow P."/>
            <person name="Badger J.H."/>
            <person name="Coutinho P.M."/>
            <person name="Demir E."/>
            <person name="Dubchak I."/>
            <person name="Gentemann C."/>
            <person name="Eikrem W."/>
            <person name="Gready J.E."/>
            <person name="John U."/>
            <person name="Lanier W."/>
            <person name="Lindquist E.A."/>
            <person name="Lucas S."/>
            <person name="Mayer K.F."/>
            <person name="Moreau H."/>
            <person name="Not F."/>
            <person name="Otillar R."/>
            <person name="Panaud O."/>
            <person name="Pangilinan J."/>
            <person name="Paulsen I."/>
            <person name="Piegu B."/>
            <person name="Poliakov A."/>
            <person name="Robbens S."/>
            <person name="Schmutz J."/>
            <person name="Toulza E."/>
            <person name="Wyss T."/>
            <person name="Zelensky A."/>
            <person name="Zhou K."/>
            <person name="Armbrust E.V."/>
            <person name="Bhattacharya D."/>
            <person name="Goodenough U.W."/>
            <person name="Van de Peer Y."/>
            <person name="Grigoriev I.V."/>
        </authorList>
    </citation>
    <scope>NUCLEOTIDE SEQUENCE [LARGE SCALE GENOMIC DNA]</scope>
    <source>
        <strain evidence="3">RCC299 / NOUM17</strain>
    </source>
</reference>
<evidence type="ECO:0000313" key="3">
    <source>
        <dbReference type="Proteomes" id="UP000002009"/>
    </source>
</evidence>
<protein>
    <recommendedName>
        <fullName evidence="1">RWD domain-containing protein</fullName>
    </recommendedName>
</protein>